<feature type="transmembrane region" description="Helical" evidence="1">
    <location>
        <begin position="65"/>
        <end position="86"/>
    </location>
</feature>
<comment type="caution">
    <text evidence="2">The sequence shown here is derived from an EMBL/GenBank/DDBJ whole genome shotgun (WGS) entry which is preliminary data.</text>
</comment>
<keyword evidence="3" id="KW-1185">Reference proteome</keyword>
<dbReference type="RefSeq" id="WP_377815688.1">
    <property type="nucleotide sequence ID" value="NZ_JBHRSJ010000034.1"/>
</dbReference>
<evidence type="ECO:0000256" key="1">
    <source>
        <dbReference type="SAM" id="Phobius"/>
    </source>
</evidence>
<gene>
    <name evidence="2" type="ORF">ACFOJE_16510</name>
</gene>
<name>A0ABV7AY28_9GAMM</name>
<feature type="transmembrane region" description="Helical" evidence="1">
    <location>
        <begin position="31"/>
        <end position="53"/>
    </location>
</feature>
<organism evidence="2 3">
    <name type="scientific">Azotobacter bryophylli</name>
    <dbReference type="NCBI Taxonomy" id="1986537"/>
    <lineage>
        <taxon>Bacteria</taxon>
        <taxon>Pseudomonadati</taxon>
        <taxon>Pseudomonadota</taxon>
        <taxon>Gammaproteobacteria</taxon>
        <taxon>Pseudomonadales</taxon>
        <taxon>Pseudomonadaceae</taxon>
        <taxon>Azotobacter</taxon>
    </lineage>
</organism>
<accession>A0ABV7AY28</accession>
<evidence type="ECO:0000313" key="3">
    <source>
        <dbReference type="Proteomes" id="UP001595457"/>
    </source>
</evidence>
<dbReference type="EMBL" id="JBHRSJ010000034">
    <property type="protein sequence ID" value="MFC2973806.1"/>
    <property type="molecule type" value="Genomic_DNA"/>
</dbReference>
<keyword evidence="1" id="KW-0812">Transmembrane</keyword>
<dbReference type="Proteomes" id="UP001595457">
    <property type="component" value="Unassembled WGS sequence"/>
</dbReference>
<keyword evidence="1" id="KW-1133">Transmembrane helix</keyword>
<evidence type="ECO:0008006" key="4">
    <source>
        <dbReference type="Google" id="ProtNLM"/>
    </source>
</evidence>
<sequence>MDHPTSLTRPAALPRRVLGYGRRGLRIAWRLLWPFVLTVGLALGLTLLAARIFGDLEHYRRWADLHAGALLAWRLTLYGLLAALWWPIRTRLRRQNPDRDAWRLWRCELLVIMTLLLFELRHAGTV</sequence>
<evidence type="ECO:0000313" key="2">
    <source>
        <dbReference type="EMBL" id="MFC2973806.1"/>
    </source>
</evidence>
<keyword evidence="1" id="KW-0472">Membrane</keyword>
<reference evidence="3" key="1">
    <citation type="journal article" date="2019" name="Int. J. Syst. Evol. Microbiol.">
        <title>The Global Catalogue of Microorganisms (GCM) 10K type strain sequencing project: providing services to taxonomists for standard genome sequencing and annotation.</title>
        <authorList>
            <consortium name="The Broad Institute Genomics Platform"/>
            <consortium name="The Broad Institute Genome Sequencing Center for Infectious Disease"/>
            <person name="Wu L."/>
            <person name="Ma J."/>
        </authorList>
    </citation>
    <scope>NUCLEOTIDE SEQUENCE [LARGE SCALE GENOMIC DNA]</scope>
    <source>
        <strain evidence="3">KCTC 62195</strain>
    </source>
</reference>
<proteinExistence type="predicted"/>
<protein>
    <recommendedName>
        <fullName evidence="4">Transmembrane protein</fullName>
    </recommendedName>
</protein>